<evidence type="ECO:0000259" key="1">
    <source>
        <dbReference type="Pfam" id="PF19424"/>
    </source>
</evidence>
<feature type="domain" description="Protein UNC80 central region" evidence="1">
    <location>
        <begin position="157"/>
        <end position="261"/>
    </location>
</feature>
<reference evidence="3" key="1">
    <citation type="submission" date="2021-02" db="EMBL/GenBank/DDBJ databases">
        <authorList>
            <person name="Nowell W R."/>
        </authorList>
    </citation>
    <scope>NUCLEOTIDE SEQUENCE</scope>
</reference>
<dbReference type="InterPro" id="IPR045852">
    <property type="entry name" value="UNC80_central"/>
</dbReference>
<evidence type="ECO:0000313" key="2">
    <source>
        <dbReference type="EMBL" id="CAF1155771.1"/>
    </source>
</evidence>
<organism evidence="3 4">
    <name type="scientific">Didymodactylos carnosus</name>
    <dbReference type="NCBI Taxonomy" id="1234261"/>
    <lineage>
        <taxon>Eukaryota</taxon>
        <taxon>Metazoa</taxon>
        <taxon>Spiralia</taxon>
        <taxon>Gnathifera</taxon>
        <taxon>Rotifera</taxon>
        <taxon>Eurotatoria</taxon>
        <taxon>Bdelloidea</taxon>
        <taxon>Philodinida</taxon>
        <taxon>Philodinidae</taxon>
        <taxon>Didymodactylos</taxon>
    </lineage>
</organism>
<name>A0A8S2MRL1_9BILA</name>
<protein>
    <recommendedName>
        <fullName evidence="1">Protein UNC80 central region domain-containing protein</fullName>
    </recommendedName>
</protein>
<dbReference type="GO" id="GO:0055080">
    <property type="term" value="P:monoatomic cation homeostasis"/>
    <property type="evidence" value="ECO:0007669"/>
    <property type="project" value="TreeGrafter"/>
</dbReference>
<evidence type="ECO:0000313" key="3">
    <source>
        <dbReference type="EMBL" id="CAF3966852.1"/>
    </source>
</evidence>
<accession>A0A8S2MRL1</accession>
<proteinExistence type="predicted"/>
<gene>
    <name evidence="2" type="ORF">OVA965_LOCUS21835</name>
    <name evidence="3" type="ORF">TMI583_LOCUS22546</name>
</gene>
<dbReference type="GO" id="GO:0034703">
    <property type="term" value="C:cation channel complex"/>
    <property type="evidence" value="ECO:0007669"/>
    <property type="project" value="TreeGrafter"/>
</dbReference>
<dbReference type="GO" id="GO:0005261">
    <property type="term" value="F:monoatomic cation channel activity"/>
    <property type="evidence" value="ECO:0007669"/>
    <property type="project" value="TreeGrafter"/>
</dbReference>
<dbReference type="PANTHER" id="PTHR31781:SF1">
    <property type="entry name" value="PROTEIN UNC-80 HOMOLOG"/>
    <property type="match status" value="1"/>
</dbReference>
<dbReference type="Proteomes" id="UP000682733">
    <property type="component" value="Unassembled WGS sequence"/>
</dbReference>
<dbReference type="PANTHER" id="PTHR31781">
    <property type="entry name" value="UNC80"/>
    <property type="match status" value="1"/>
</dbReference>
<dbReference type="EMBL" id="CAJNOK010012098">
    <property type="protein sequence ID" value="CAF1155771.1"/>
    <property type="molecule type" value="Genomic_DNA"/>
</dbReference>
<comment type="caution">
    <text evidence="3">The sequence shown here is derived from an EMBL/GenBank/DDBJ whole genome shotgun (WGS) entry which is preliminary data.</text>
</comment>
<sequence>MISNKISNYGELQSDATDLAILRLDKPAPHLQLNDYFDPKLNSSSNVVPINSKLFLIGFNGELDENDDLNPYKYTKGFESLTTDKLNYYHNGVVSSAKLQVVINMSIRVGVNYHAIVTTTISGYNTHGTRTNHEMAYGNVFETVDPLFEQQINTHFMGIASYLEEHVGTLSQVPLMILYKSSVLLEDEHYAQVLQFSWELLLNKDEVLAACAATIVILAAARTDHVVDKLFHNEMYNASAIVRYNVILKFQTLWRFHYQFWIPASILAI</sequence>
<dbReference type="EMBL" id="CAJOBA010033353">
    <property type="protein sequence ID" value="CAF3966852.1"/>
    <property type="molecule type" value="Genomic_DNA"/>
</dbReference>
<dbReference type="Pfam" id="PF19424">
    <property type="entry name" value="UNC80"/>
    <property type="match status" value="1"/>
</dbReference>
<dbReference type="AlphaFoldDB" id="A0A8S2MRL1"/>
<evidence type="ECO:0000313" key="4">
    <source>
        <dbReference type="Proteomes" id="UP000682733"/>
    </source>
</evidence>
<dbReference type="GO" id="GO:0030424">
    <property type="term" value="C:axon"/>
    <property type="evidence" value="ECO:0007669"/>
    <property type="project" value="TreeGrafter"/>
</dbReference>
<dbReference type="Proteomes" id="UP000677228">
    <property type="component" value="Unassembled WGS sequence"/>
</dbReference>